<sequence>VRDTYFQPTFSIFDFCASSSSSSRRRQEPPLFSGYVTLLFEVIRISGSSSVTFNPTPHHPLAPDTRLHVSRATVMHAIRASSIRQLLHGHRRLQALPVTPPWRATSQRQSMPKLLVTPHIGLTHKRHFRAEALYLPPLVFTGLLLTLWTQKCLAMIIFQNKIIYMPGLPPNARRERIQDYAKQCWGVQWEEKRIRAADGTDLALCVASATSTGGRKTTSLDDTLSVPSIYILYFQGNASSIPPRLPDLSWVLQSLQQSKRPARYIFVCLSYRGYWTSRGRPSEKGINLDARAALHWIGRVHSEHDVHGHQPTPEVILWGQSIGAGVATNLAAWEAFPPTLRLRSLILETPFTSVKDMLATLYPQKWVPYRHLWPFLRNHLDSWTNLATIAGNWSGSRIYERPRITIVEAGRDELVPAELGAKLVRRCEEVGLEVEKKTVQGAFHNDAVIRLEGRRAVVDCIEQVVAKI</sequence>
<dbReference type="PANTHER" id="PTHR12277">
    <property type="entry name" value="ALPHA/BETA HYDROLASE DOMAIN-CONTAINING PROTEIN"/>
    <property type="match status" value="1"/>
</dbReference>
<reference evidence="1" key="1">
    <citation type="submission" date="2019-01" db="EMBL/GenBank/DDBJ databases">
        <title>Colletotrichum abscissum LGMF1257.</title>
        <authorList>
            <person name="Baroncelli R."/>
        </authorList>
    </citation>
    <scope>NUCLEOTIDE SEQUENCE</scope>
    <source>
        <strain evidence="1">Ca142</strain>
    </source>
</reference>
<feature type="non-terminal residue" evidence="1">
    <location>
        <position position="468"/>
    </location>
</feature>
<dbReference type="GO" id="GO:0016020">
    <property type="term" value="C:membrane"/>
    <property type="evidence" value="ECO:0007669"/>
    <property type="project" value="TreeGrafter"/>
</dbReference>
<keyword evidence="2" id="KW-1185">Reference proteome</keyword>
<evidence type="ECO:0000313" key="1">
    <source>
        <dbReference type="EMBL" id="KAI3547987.1"/>
    </source>
</evidence>
<dbReference type="GO" id="GO:0008474">
    <property type="term" value="F:palmitoyl-(protein) hydrolase activity"/>
    <property type="evidence" value="ECO:0007669"/>
    <property type="project" value="TreeGrafter"/>
</dbReference>
<gene>
    <name evidence="1" type="ORF">CABS02_08455</name>
</gene>
<dbReference type="Gene3D" id="3.40.50.1820">
    <property type="entry name" value="alpha/beta hydrolase"/>
    <property type="match status" value="1"/>
</dbReference>
<organism evidence="1 2">
    <name type="scientific">Colletotrichum abscissum</name>
    <dbReference type="NCBI Taxonomy" id="1671311"/>
    <lineage>
        <taxon>Eukaryota</taxon>
        <taxon>Fungi</taxon>
        <taxon>Dikarya</taxon>
        <taxon>Ascomycota</taxon>
        <taxon>Pezizomycotina</taxon>
        <taxon>Sordariomycetes</taxon>
        <taxon>Hypocreomycetidae</taxon>
        <taxon>Glomerellales</taxon>
        <taxon>Glomerellaceae</taxon>
        <taxon>Colletotrichum</taxon>
        <taxon>Colletotrichum acutatum species complex</taxon>
    </lineage>
</organism>
<dbReference type="InterPro" id="IPR029058">
    <property type="entry name" value="AB_hydrolase_fold"/>
</dbReference>
<name>A0A9Q0B333_9PEZI</name>
<dbReference type="SUPFAM" id="SSF53474">
    <property type="entry name" value="alpha/beta-Hydrolases"/>
    <property type="match status" value="1"/>
</dbReference>
<comment type="caution">
    <text evidence="1">The sequence shown here is derived from an EMBL/GenBank/DDBJ whole genome shotgun (WGS) entry which is preliminary data.</text>
</comment>
<dbReference type="PANTHER" id="PTHR12277:SF64">
    <property type="entry name" value="SUPERFAMILY HYDROLASE, PUTATIVE (AFU_ORTHOLOGUE AFUA_3G01760)-RELATED"/>
    <property type="match status" value="1"/>
</dbReference>
<protein>
    <recommendedName>
        <fullName evidence="3">Alpha beta superfamily hydrolase</fullName>
    </recommendedName>
</protein>
<evidence type="ECO:0000313" key="2">
    <source>
        <dbReference type="Proteomes" id="UP001056436"/>
    </source>
</evidence>
<dbReference type="AlphaFoldDB" id="A0A9Q0B333"/>
<dbReference type="Proteomes" id="UP001056436">
    <property type="component" value="Unassembled WGS sequence"/>
</dbReference>
<proteinExistence type="predicted"/>
<accession>A0A9Q0B333</accession>
<evidence type="ECO:0008006" key="3">
    <source>
        <dbReference type="Google" id="ProtNLM"/>
    </source>
</evidence>
<dbReference type="EMBL" id="SDAQ01000051">
    <property type="protein sequence ID" value="KAI3547987.1"/>
    <property type="molecule type" value="Genomic_DNA"/>
</dbReference>
<dbReference type="OrthoDB" id="10249433at2759"/>